<proteinExistence type="predicted"/>
<name>A0AB34HDY9_ESCRO</name>
<accession>A0AB34HDY9</accession>
<feature type="region of interest" description="Disordered" evidence="1">
    <location>
        <begin position="1"/>
        <end position="259"/>
    </location>
</feature>
<gene>
    <name evidence="2" type="ORF">J1605_005120</name>
</gene>
<feature type="compositionally biased region" description="Low complexity" evidence="1">
    <location>
        <begin position="188"/>
        <end position="202"/>
    </location>
</feature>
<keyword evidence="3" id="KW-1185">Reference proteome</keyword>
<reference evidence="2 3" key="1">
    <citation type="submission" date="2022-11" db="EMBL/GenBank/DDBJ databases">
        <title>Whole genome sequence of Eschrichtius robustus ER-17-0199.</title>
        <authorList>
            <person name="Bruniche-Olsen A."/>
            <person name="Black A.N."/>
            <person name="Fields C.J."/>
            <person name="Walden K."/>
            <person name="Dewoody J.A."/>
        </authorList>
    </citation>
    <scope>NUCLEOTIDE SEQUENCE [LARGE SCALE GENOMIC DNA]</scope>
    <source>
        <strain evidence="2">ER-17-0199</strain>
        <tissue evidence="2">Blubber</tissue>
    </source>
</reference>
<evidence type="ECO:0000313" key="3">
    <source>
        <dbReference type="Proteomes" id="UP001159641"/>
    </source>
</evidence>
<comment type="caution">
    <text evidence="2">The sequence shown here is derived from an EMBL/GenBank/DDBJ whole genome shotgun (WGS) entry which is preliminary data.</text>
</comment>
<evidence type="ECO:0000313" key="2">
    <source>
        <dbReference type="EMBL" id="KAJ8788824.1"/>
    </source>
</evidence>
<organism evidence="2 3">
    <name type="scientific">Eschrichtius robustus</name>
    <name type="common">California gray whale</name>
    <name type="synonym">Eschrichtius gibbosus</name>
    <dbReference type="NCBI Taxonomy" id="9764"/>
    <lineage>
        <taxon>Eukaryota</taxon>
        <taxon>Metazoa</taxon>
        <taxon>Chordata</taxon>
        <taxon>Craniata</taxon>
        <taxon>Vertebrata</taxon>
        <taxon>Euteleostomi</taxon>
        <taxon>Mammalia</taxon>
        <taxon>Eutheria</taxon>
        <taxon>Laurasiatheria</taxon>
        <taxon>Artiodactyla</taxon>
        <taxon>Whippomorpha</taxon>
        <taxon>Cetacea</taxon>
        <taxon>Mysticeti</taxon>
        <taxon>Eschrichtiidae</taxon>
        <taxon>Eschrichtius</taxon>
    </lineage>
</organism>
<dbReference type="EMBL" id="JAIQCJ010001564">
    <property type="protein sequence ID" value="KAJ8788824.1"/>
    <property type="molecule type" value="Genomic_DNA"/>
</dbReference>
<feature type="compositionally biased region" description="Basic residues" evidence="1">
    <location>
        <begin position="91"/>
        <end position="102"/>
    </location>
</feature>
<dbReference type="Proteomes" id="UP001159641">
    <property type="component" value="Unassembled WGS sequence"/>
</dbReference>
<dbReference type="AlphaFoldDB" id="A0AB34HDY9"/>
<sequence>MNRNPEETEAPRRPRRSLSPDPAAPLSRGHPPPLPQRARLTRPGRNALPEGEGGGGGLRSGIAAPGRRCRGGRFLPGGGPTPLSLLLPPERRRRSRRRRARSRAREAKPALGTGRAAAAEHRPSRPRGPDAAGEGGPGRAACSVRGRARAAGQAWGPRPRGGFQSSGGGGSRAAPAPGPSRPGGVGGRWPARALPRRAAVAEARGRDPPLGRRPWARPRGLGADGPPRAGVRGAASTPAAPSRRLLGLHAGITNPRLQS</sequence>
<feature type="compositionally biased region" description="Basic and acidic residues" evidence="1">
    <location>
        <begin position="1"/>
        <end position="12"/>
    </location>
</feature>
<feature type="compositionally biased region" description="Low complexity" evidence="1">
    <location>
        <begin position="149"/>
        <end position="163"/>
    </location>
</feature>
<evidence type="ECO:0000256" key="1">
    <source>
        <dbReference type="SAM" id="MobiDB-lite"/>
    </source>
</evidence>
<protein>
    <submittedName>
        <fullName evidence="2">Uncharacterized protein</fullName>
    </submittedName>
</protein>